<dbReference type="AlphaFoldDB" id="A0A1C4FRL0"/>
<sequence>MESILQPGHDPEQPMTPQPQQPDIQPPIQPPAPQPLPMQPGLPNEVPDHDIKRTPSSPNDEDNALADEKLGPTQDYNPQGRLLKDRFPFPNIRY</sequence>
<evidence type="ECO:0000256" key="1">
    <source>
        <dbReference type="SAM" id="MobiDB-lite"/>
    </source>
</evidence>
<proteinExistence type="predicted"/>
<accession>A0A1C4FRL0</accession>
<dbReference type="EMBL" id="FMAR01000016">
    <property type="protein sequence ID" value="SCC58225.1"/>
    <property type="molecule type" value="Genomic_DNA"/>
</dbReference>
<name>A0A1C4FRL0_9BACT</name>
<keyword evidence="3" id="KW-1185">Reference proteome</keyword>
<reference evidence="2 3" key="1">
    <citation type="submission" date="2016-08" db="EMBL/GenBank/DDBJ databases">
        <authorList>
            <person name="Seilhamer J.J."/>
        </authorList>
    </citation>
    <scope>NUCLEOTIDE SEQUENCE [LARGE SCALE GENOMIC DNA]</scope>
    <source>
        <strain evidence="2 3">A37T2</strain>
    </source>
</reference>
<evidence type="ECO:0000313" key="2">
    <source>
        <dbReference type="EMBL" id="SCC58225.1"/>
    </source>
</evidence>
<protein>
    <submittedName>
        <fullName evidence="2">Uncharacterized protein</fullName>
    </submittedName>
</protein>
<gene>
    <name evidence="2" type="ORF">GA0116948_11646</name>
</gene>
<evidence type="ECO:0000313" key="3">
    <source>
        <dbReference type="Proteomes" id="UP000242818"/>
    </source>
</evidence>
<feature type="region of interest" description="Disordered" evidence="1">
    <location>
        <begin position="1"/>
        <end position="94"/>
    </location>
</feature>
<organism evidence="2 3">
    <name type="scientific">Chitinophaga costaii</name>
    <dbReference type="NCBI Taxonomy" id="1335309"/>
    <lineage>
        <taxon>Bacteria</taxon>
        <taxon>Pseudomonadati</taxon>
        <taxon>Bacteroidota</taxon>
        <taxon>Chitinophagia</taxon>
        <taxon>Chitinophagales</taxon>
        <taxon>Chitinophagaceae</taxon>
        <taxon>Chitinophaga</taxon>
    </lineage>
</organism>
<dbReference type="STRING" id="1335309.GA0116948_11646"/>
<dbReference type="RefSeq" id="WP_089714766.1">
    <property type="nucleotide sequence ID" value="NZ_FMAR01000016.1"/>
</dbReference>
<feature type="compositionally biased region" description="Pro residues" evidence="1">
    <location>
        <begin position="14"/>
        <end position="40"/>
    </location>
</feature>
<dbReference type="Proteomes" id="UP000242818">
    <property type="component" value="Unassembled WGS sequence"/>
</dbReference>